<dbReference type="AlphaFoldDB" id="A0A817SQ16"/>
<name>A0A817SQ16_9BILA</name>
<dbReference type="EMBL" id="CAJNXB010003159">
    <property type="protein sequence ID" value="CAF3299281.1"/>
    <property type="molecule type" value="Genomic_DNA"/>
</dbReference>
<protein>
    <submittedName>
        <fullName evidence="1">Uncharacterized protein</fullName>
    </submittedName>
</protein>
<dbReference type="Proteomes" id="UP000663825">
    <property type="component" value="Unassembled WGS sequence"/>
</dbReference>
<dbReference type="OrthoDB" id="6133115at2759"/>
<evidence type="ECO:0000313" key="1">
    <source>
        <dbReference type="EMBL" id="CAF3299281.1"/>
    </source>
</evidence>
<reference evidence="1" key="1">
    <citation type="submission" date="2021-02" db="EMBL/GenBank/DDBJ databases">
        <authorList>
            <person name="Nowell W R."/>
        </authorList>
    </citation>
    <scope>NUCLEOTIDE SEQUENCE</scope>
</reference>
<comment type="caution">
    <text evidence="1">The sequence shown here is derived from an EMBL/GenBank/DDBJ whole genome shotgun (WGS) entry which is preliminary data.</text>
</comment>
<gene>
    <name evidence="1" type="ORF">TIS948_LOCUS18201</name>
</gene>
<sequence length="321" mass="37187">MSSPSSEANVSIVFIAKCSQCKVKSALESCEIYEDAKCKKCTTQHIMEAEELWDPIGNSAMNLYDLNTVPPRRLKFSTRRRYPDVEKRIARVTDSKRRTDDILAAINGPRATRETRMEAVAWITLCQFNCCIFGGFVRDWIVGGYISKPAIHQHPTAWIKYTKCIDKNGCSKNLPHLNKEIVPNDIDCYLLDSDFNIDQYVKCLREYGIKCEVCCEIWRGYVLLVDEHLSPFTMDMILPDATLISHKYRIIDMNVNNLFVEKDYTCALGLRSNLAHKEIDNLCVLETIVKNMKNKRFVVLREFYVKDRIEKMVKRGWTEIK</sequence>
<organism evidence="1 2">
    <name type="scientific">Rotaria socialis</name>
    <dbReference type="NCBI Taxonomy" id="392032"/>
    <lineage>
        <taxon>Eukaryota</taxon>
        <taxon>Metazoa</taxon>
        <taxon>Spiralia</taxon>
        <taxon>Gnathifera</taxon>
        <taxon>Rotifera</taxon>
        <taxon>Eurotatoria</taxon>
        <taxon>Bdelloidea</taxon>
        <taxon>Philodinida</taxon>
        <taxon>Philodinidae</taxon>
        <taxon>Rotaria</taxon>
    </lineage>
</organism>
<accession>A0A817SQ16</accession>
<proteinExistence type="predicted"/>
<evidence type="ECO:0000313" key="2">
    <source>
        <dbReference type="Proteomes" id="UP000663825"/>
    </source>
</evidence>